<evidence type="ECO:0000256" key="2">
    <source>
        <dbReference type="SAM" id="Phobius"/>
    </source>
</evidence>
<keyword evidence="2" id="KW-0812">Transmembrane</keyword>
<dbReference type="EMBL" id="JAUEMJ010000008">
    <property type="protein sequence ID" value="MDN3242434.1"/>
    <property type="molecule type" value="Genomic_DNA"/>
</dbReference>
<keyword evidence="4" id="KW-1185">Reference proteome</keyword>
<accession>A0ABT7YVN4</accession>
<dbReference type="RefSeq" id="WP_289959090.1">
    <property type="nucleotide sequence ID" value="NZ_JAUEMJ010000008.1"/>
</dbReference>
<proteinExistence type="predicted"/>
<reference evidence="3" key="1">
    <citation type="submission" date="2023-06" db="EMBL/GenBank/DDBJ databases">
        <title>Gycomyces niveus sp.nov., a novel actinomycete isolated from soil in Shouguang.</title>
        <authorList>
            <person name="Yang X."/>
            <person name="Zhao J."/>
        </authorList>
    </citation>
    <scope>NUCLEOTIDE SEQUENCE</scope>
    <source>
        <strain evidence="3">NEAU C2</strain>
    </source>
</reference>
<dbReference type="Proteomes" id="UP001171902">
    <property type="component" value="Unassembled WGS sequence"/>
</dbReference>
<gene>
    <name evidence="3" type="ORF">QWI33_22125</name>
</gene>
<feature type="transmembrane region" description="Helical" evidence="2">
    <location>
        <begin position="472"/>
        <end position="498"/>
    </location>
</feature>
<protein>
    <submittedName>
        <fullName evidence="3">Uncharacterized protein</fullName>
    </submittedName>
</protein>
<feature type="coiled-coil region" evidence="1">
    <location>
        <begin position="20"/>
        <end position="81"/>
    </location>
</feature>
<name>A0ABT7YVN4_9ACTN</name>
<keyword evidence="2" id="KW-1133">Transmembrane helix</keyword>
<keyword evidence="1" id="KW-0175">Coiled coil</keyword>
<sequence length="576" mass="64412">MAGQPVVVSQSFLDSMSHSLAQLQNRQYQLELAVQQVRTEQEQSRSLMNDLHQRFTAFMEEDRLAKNVQLAQSRLNTIRQELRTDFGHYAQVRRHATGILQGMDVGLIPHDTIRQATEELMLATPRYWLTPALVSLAAWIRDDRSLAERALKEAQRRDNDKSSLFFALVLRRAQRNQAAVRWLRLYLARQDAGRLGQEFSVLLDAVAIGGFGHAAKELILKHADEWYRRLVTEPTTVDAQVARWRDWADSYRRQVPSGIEVLPAVSPTWPQLRAAYEQASVFEPAEAALRAVYERPQEETRSLIDRMDDLLARLVSSFDAEEAPLRKREAEMLAVIDSGGDKVAARKHDESMEAVFDRQIDFLDLLTNAAVARKGTRVSAATQRLAVALCRDWIDQAAGQLEAKGIAAAPARVDLEIGTWKYTITEGTAEKVVVANLNDHLDSRERYELNAVGSDLPTRVGRIAAAVCAAGALAAGIAGLIPITVLLLLAGGGAIAWAEYDRIDKRRRREVVRARIQRDKAEQTQRLRTALAELVDLIRLTDAARAGATDLHAFLQGLRPETHLERPPDTARGVIT</sequence>
<evidence type="ECO:0000313" key="3">
    <source>
        <dbReference type="EMBL" id="MDN3242434.1"/>
    </source>
</evidence>
<evidence type="ECO:0000313" key="4">
    <source>
        <dbReference type="Proteomes" id="UP001171902"/>
    </source>
</evidence>
<keyword evidence="2" id="KW-0472">Membrane</keyword>
<organism evidence="3 4">
    <name type="scientific">Glycomyces tritici</name>
    <dbReference type="NCBI Taxonomy" id="2665176"/>
    <lineage>
        <taxon>Bacteria</taxon>
        <taxon>Bacillati</taxon>
        <taxon>Actinomycetota</taxon>
        <taxon>Actinomycetes</taxon>
        <taxon>Glycomycetales</taxon>
        <taxon>Glycomycetaceae</taxon>
        <taxon>Glycomyces</taxon>
    </lineage>
</organism>
<comment type="caution">
    <text evidence="3">The sequence shown here is derived from an EMBL/GenBank/DDBJ whole genome shotgun (WGS) entry which is preliminary data.</text>
</comment>
<evidence type="ECO:0000256" key="1">
    <source>
        <dbReference type="SAM" id="Coils"/>
    </source>
</evidence>